<gene>
    <name evidence="1" type="ORF">EVAR_56825_1</name>
</gene>
<dbReference type="AlphaFoldDB" id="A0A4C1ZEP9"/>
<dbReference type="EMBL" id="BGZK01001783">
    <property type="protein sequence ID" value="GBP86270.1"/>
    <property type="molecule type" value="Genomic_DNA"/>
</dbReference>
<comment type="caution">
    <text evidence="1">The sequence shown here is derived from an EMBL/GenBank/DDBJ whole genome shotgun (WGS) entry which is preliminary data.</text>
</comment>
<organism evidence="1 2">
    <name type="scientific">Eumeta variegata</name>
    <name type="common">Bagworm moth</name>
    <name type="synonym">Eumeta japonica</name>
    <dbReference type="NCBI Taxonomy" id="151549"/>
    <lineage>
        <taxon>Eukaryota</taxon>
        <taxon>Metazoa</taxon>
        <taxon>Ecdysozoa</taxon>
        <taxon>Arthropoda</taxon>
        <taxon>Hexapoda</taxon>
        <taxon>Insecta</taxon>
        <taxon>Pterygota</taxon>
        <taxon>Neoptera</taxon>
        <taxon>Endopterygota</taxon>
        <taxon>Lepidoptera</taxon>
        <taxon>Glossata</taxon>
        <taxon>Ditrysia</taxon>
        <taxon>Tineoidea</taxon>
        <taxon>Psychidae</taxon>
        <taxon>Oiketicinae</taxon>
        <taxon>Eumeta</taxon>
    </lineage>
</organism>
<evidence type="ECO:0000313" key="2">
    <source>
        <dbReference type="Proteomes" id="UP000299102"/>
    </source>
</evidence>
<protein>
    <submittedName>
        <fullName evidence="1">Uncharacterized protein</fullName>
    </submittedName>
</protein>
<keyword evidence="2" id="KW-1185">Reference proteome</keyword>
<evidence type="ECO:0000313" key="1">
    <source>
        <dbReference type="EMBL" id="GBP86270.1"/>
    </source>
</evidence>
<proteinExistence type="predicted"/>
<reference evidence="1 2" key="1">
    <citation type="journal article" date="2019" name="Commun. Biol.">
        <title>The bagworm genome reveals a unique fibroin gene that provides high tensile strength.</title>
        <authorList>
            <person name="Kono N."/>
            <person name="Nakamura H."/>
            <person name="Ohtoshi R."/>
            <person name="Tomita M."/>
            <person name="Numata K."/>
            <person name="Arakawa K."/>
        </authorList>
    </citation>
    <scope>NUCLEOTIDE SEQUENCE [LARGE SCALE GENOMIC DNA]</scope>
</reference>
<name>A0A4C1ZEP9_EUMVA</name>
<accession>A0A4C1ZEP9</accession>
<sequence length="114" mass="13260">MTEFSLISWRLILREKADTQGIPYGVKYHKSFDSTHRESFRCCGSLGAVEVISYIIQPLDLDVWHGSRGTYTLHFLLTTSRANDDAFAPIFELYNRCLVQPWKLQQLRYSIRTA</sequence>
<dbReference type="Proteomes" id="UP000299102">
    <property type="component" value="Unassembled WGS sequence"/>
</dbReference>